<feature type="domain" description="C2H2-type" evidence="11">
    <location>
        <begin position="747"/>
        <end position="774"/>
    </location>
</feature>
<dbReference type="SMART" id="SM00355">
    <property type="entry name" value="ZnF_C2H2"/>
    <property type="match status" value="11"/>
</dbReference>
<dbReference type="FunFam" id="3.30.160.60:FF:000446">
    <property type="entry name" value="Zinc finger protein"/>
    <property type="match status" value="1"/>
</dbReference>
<feature type="domain" description="C2H2-type" evidence="11">
    <location>
        <begin position="221"/>
        <end position="243"/>
    </location>
</feature>
<feature type="region of interest" description="Disordered" evidence="10">
    <location>
        <begin position="313"/>
        <end position="333"/>
    </location>
</feature>
<dbReference type="PANTHER" id="PTHR24399">
    <property type="entry name" value="ZINC FINGER AND BTB DOMAIN-CONTAINING"/>
    <property type="match status" value="1"/>
</dbReference>
<dbReference type="GO" id="GO:0000978">
    <property type="term" value="F:RNA polymerase II cis-regulatory region sequence-specific DNA binding"/>
    <property type="evidence" value="ECO:0007669"/>
    <property type="project" value="TreeGrafter"/>
</dbReference>
<dbReference type="Gene3D" id="3.30.160.60">
    <property type="entry name" value="Classic Zinc Finger"/>
    <property type="match status" value="6"/>
</dbReference>
<dbReference type="AlphaFoldDB" id="A0A0P4WFT1"/>
<evidence type="ECO:0000256" key="10">
    <source>
        <dbReference type="SAM" id="MobiDB-lite"/>
    </source>
</evidence>
<dbReference type="FunFam" id="3.30.160.60:FF:001498">
    <property type="entry name" value="Zinc finger protein 404"/>
    <property type="match status" value="1"/>
</dbReference>
<name>A0A0P4WFT1_SCYOL</name>
<dbReference type="EMBL" id="GDRN01060313">
    <property type="protein sequence ID" value="JAI65383.1"/>
    <property type="molecule type" value="Transcribed_RNA"/>
</dbReference>
<evidence type="ECO:0000256" key="6">
    <source>
        <dbReference type="ARBA" id="ARBA00023015"/>
    </source>
</evidence>
<evidence type="ECO:0000256" key="3">
    <source>
        <dbReference type="ARBA" id="ARBA00022737"/>
    </source>
</evidence>
<evidence type="ECO:0000313" key="12">
    <source>
        <dbReference type="EMBL" id="JAI65383.1"/>
    </source>
</evidence>
<dbReference type="PROSITE" id="PS00028">
    <property type="entry name" value="ZINC_FINGER_C2H2_1"/>
    <property type="match status" value="9"/>
</dbReference>
<protein>
    <recommendedName>
        <fullName evidence="11">C2H2-type domain-containing protein</fullName>
    </recommendedName>
</protein>
<evidence type="ECO:0000256" key="5">
    <source>
        <dbReference type="ARBA" id="ARBA00022833"/>
    </source>
</evidence>
<proteinExistence type="predicted"/>
<organism evidence="12">
    <name type="scientific">Scylla olivacea</name>
    <name type="common">Orange mud crab</name>
    <name type="synonym">Cancer olivacea</name>
    <dbReference type="NCBI Taxonomy" id="85551"/>
    <lineage>
        <taxon>Eukaryota</taxon>
        <taxon>Metazoa</taxon>
        <taxon>Ecdysozoa</taxon>
        <taxon>Arthropoda</taxon>
        <taxon>Crustacea</taxon>
        <taxon>Multicrustacea</taxon>
        <taxon>Malacostraca</taxon>
        <taxon>Eumalacostraca</taxon>
        <taxon>Eucarida</taxon>
        <taxon>Decapoda</taxon>
        <taxon>Pleocyemata</taxon>
        <taxon>Brachyura</taxon>
        <taxon>Eubrachyura</taxon>
        <taxon>Portunoidea</taxon>
        <taxon>Portunidae</taxon>
        <taxon>Portuninae</taxon>
        <taxon>Scylla</taxon>
    </lineage>
</organism>
<keyword evidence="7" id="KW-0804">Transcription</keyword>
<evidence type="ECO:0000256" key="2">
    <source>
        <dbReference type="ARBA" id="ARBA00022723"/>
    </source>
</evidence>
<dbReference type="GO" id="GO:0005654">
    <property type="term" value="C:nucleoplasm"/>
    <property type="evidence" value="ECO:0007669"/>
    <property type="project" value="TreeGrafter"/>
</dbReference>
<keyword evidence="4 9" id="KW-0863">Zinc-finger</keyword>
<evidence type="ECO:0000256" key="7">
    <source>
        <dbReference type="ARBA" id="ARBA00023163"/>
    </source>
</evidence>
<feature type="domain" description="C2H2-type" evidence="11">
    <location>
        <begin position="474"/>
        <end position="502"/>
    </location>
</feature>
<keyword evidence="2" id="KW-0479">Metal-binding</keyword>
<keyword evidence="3" id="KW-0677">Repeat</keyword>
<dbReference type="PROSITE" id="PS50157">
    <property type="entry name" value="ZINC_FINGER_C2H2_2"/>
    <property type="match status" value="8"/>
</dbReference>
<evidence type="ECO:0000256" key="4">
    <source>
        <dbReference type="ARBA" id="ARBA00022771"/>
    </source>
</evidence>
<keyword evidence="8" id="KW-0539">Nucleus</keyword>
<dbReference type="InterPro" id="IPR013087">
    <property type="entry name" value="Znf_C2H2_type"/>
</dbReference>
<evidence type="ECO:0000256" key="1">
    <source>
        <dbReference type="ARBA" id="ARBA00004123"/>
    </source>
</evidence>
<evidence type="ECO:0000256" key="8">
    <source>
        <dbReference type="ARBA" id="ARBA00023242"/>
    </source>
</evidence>
<evidence type="ECO:0000256" key="9">
    <source>
        <dbReference type="PROSITE-ProRule" id="PRU00042"/>
    </source>
</evidence>
<feature type="domain" description="C2H2-type" evidence="11">
    <location>
        <begin position="10"/>
        <end position="37"/>
    </location>
</feature>
<feature type="domain" description="C2H2-type" evidence="11">
    <location>
        <begin position="193"/>
        <end position="220"/>
    </location>
</feature>
<dbReference type="PANTHER" id="PTHR24399:SF23">
    <property type="entry name" value="C2H2-TYPE DOMAIN-CONTAINING PROTEIN"/>
    <property type="match status" value="1"/>
</dbReference>
<accession>A0A0P4WFT1</accession>
<dbReference type="InterPro" id="IPR036236">
    <property type="entry name" value="Znf_C2H2_sf"/>
</dbReference>
<feature type="domain" description="C2H2-type" evidence="11">
    <location>
        <begin position="137"/>
        <end position="164"/>
    </location>
</feature>
<dbReference type="GO" id="GO:0001227">
    <property type="term" value="F:DNA-binding transcription repressor activity, RNA polymerase II-specific"/>
    <property type="evidence" value="ECO:0007669"/>
    <property type="project" value="TreeGrafter"/>
</dbReference>
<dbReference type="SUPFAM" id="SSF57667">
    <property type="entry name" value="beta-beta-alpha zinc fingers"/>
    <property type="match status" value="5"/>
</dbReference>
<evidence type="ECO:0000259" key="11">
    <source>
        <dbReference type="PROSITE" id="PS50157"/>
    </source>
</evidence>
<reference evidence="12" key="1">
    <citation type="submission" date="2015-09" db="EMBL/GenBank/DDBJ databases">
        <title>Scylla olivacea transcriptome.</title>
        <authorList>
            <person name="Ikhwanuddin M."/>
        </authorList>
    </citation>
    <scope>NUCLEOTIDE SEQUENCE</scope>
</reference>
<dbReference type="FunFam" id="3.30.160.60:FF:000688">
    <property type="entry name" value="zinc finger protein 197 isoform X1"/>
    <property type="match status" value="1"/>
</dbReference>
<sequence length="777" mass="90390">MAQLLKKDLYYCKACQSSFSRYTKLQHHMASHTVEENLLYGDVFSCTWSSPKKQVKQVKQVKQAEHHCPVCQKRYLHSGYYKKHVWNAHGGHVKSIPGSVSKSEKVSDGYKDPVKFMRGRRRDRTPITTECRKRKYYECSVCRKMMTQSSTLKAHKRIHTGERPYQCPICSKTFTFYQCLWNHSWIHKTRESFPCDKCPRKFRYYQTLWNHYKVHTDDKLFACDMCKMRFTNSRQLMYHMKEHPEYFKVKIKSFGTRHLRTSDINEMPFICEICRRSFRLKVSLTSHMEKCHSFSNATKSQMSFQRKEKYKNISLQKDNTGPAQKPKRGRGRPRKYIGLEEVKRNVNSKQCKIPMKQYHICPNCNKISTYCVCNTVLKAEQVCKLSPPTYDFNGENQIHHPQCENETSFDLNARIQDFHRNSFSDQNIFPKSSLRRSGRLRGERVMLDCKTCQLLTSASEHKEHLKQHAITSLYKCQHCSKNYKSKSWLSRHQYLVHRDTQRDSLKKDRLIKKLDGKNTCTCSFCGTKFLSCSDYKDHIICQSCTCGQQFQCAYIFCFHASKCRLDNPAWEGKVGQNQESGDPTLIFSSEESVHDDLMNQSSNTLATEETREVSQMFTDELTKDIDTNDCLLSSVTSADLYHSERWCMQLISDSYSSKNSPVIATIDQAKQNGSSDTGDTMLVPQHPWFVPQDPLLVLQDPLLVPGYSEFISEASERSALNSKVRSCEELDNLAQDEEKQIDIKYSYQCILCGQQFSCLSELTTHSVNHVSDQGNLE</sequence>
<keyword evidence="6" id="KW-0805">Transcription regulation</keyword>
<keyword evidence="5" id="KW-0862">Zinc</keyword>
<feature type="domain" description="C2H2-type" evidence="11">
    <location>
        <begin position="269"/>
        <end position="297"/>
    </location>
</feature>
<dbReference type="GO" id="GO:0008270">
    <property type="term" value="F:zinc ion binding"/>
    <property type="evidence" value="ECO:0007669"/>
    <property type="project" value="UniProtKB-KW"/>
</dbReference>
<dbReference type="Pfam" id="PF00096">
    <property type="entry name" value="zf-C2H2"/>
    <property type="match status" value="5"/>
</dbReference>
<comment type="subcellular location">
    <subcellularLocation>
        <location evidence="1">Nucleus</location>
    </subcellularLocation>
</comment>
<feature type="domain" description="C2H2-type" evidence="11">
    <location>
        <begin position="165"/>
        <end position="192"/>
    </location>
</feature>